<accession>A0A2T3W4I0</accession>
<evidence type="ECO:0000313" key="2">
    <source>
        <dbReference type="EMBL" id="PTA66800.1"/>
    </source>
</evidence>
<name>A0A2T3W4I0_9DEIO</name>
<evidence type="ECO:0000313" key="3">
    <source>
        <dbReference type="Proteomes" id="UP000240317"/>
    </source>
</evidence>
<keyword evidence="3" id="KW-1185">Reference proteome</keyword>
<comment type="caution">
    <text evidence="2">The sequence shown here is derived from an EMBL/GenBank/DDBJ whole genome shotgun (WGS) entry which is preliminary data.</text>
</comment>
<proteinExistence type="predicted"/>
<organism evidence="2 3">
    <name type="scientific">Deinococcus arcticus</name>
    <dbReference type="NCBI Taxonomy" id="2136176"/>
    <lineage>
        <taxon>Bacteria</taxon>
        <taxon>Thermotogati</taxon>
        <taxon>Deinococcota</taxon>
        <taxon>Deinococci</taxon>
        <taxon>Deinococcales</taxon>
        <taxon>Deinococcaceae</taxon>
        <taxon>Deinococcus</taxon>
    </lineage>
</organism>
<protein>
    <submittedName>
        <fullName evidence="2">Uncharacterized protein</fullName>
    </submittedName>
</protein>
<feature type="region of interest" description="Disordered" evidence="1">
    <location>
        <begin position="1"/>
        <end position="20"/>
    </location>
</feature>
<dbReference type="Proteomes" id="UP000240317">
    <property type="component" value="Unassembled WGS sequence"/>
</dbReference>
<reference evidence="2 3" key="1">
    <citation type="submission" date="2018-03" db="EMBL/GenBank/DDBJ databases">
        <title>Draft genome of Deinococcus sp. OD32.</title>
        <authorList>
            <person name="Wang X.-P."/>
            <person name="Du Z.-J."/>
        </authorList>
    </citation>
    <scope>NUCLEOTIDE SEQUENCE [LARGE SCALE GENOMIC DNA]</scope>
    <source>
        <strain evidence="2 3">OD32</strain>
    </source>
</reference>
<evidence type="ECO:0000256" key="1">
    <source>
        <dbReference type="SAM" id="MobiDB-lite"/>
    </source>
</evidence>
<sequence>MGSGVPVSSSGARGRSARPPLSLGCGQAGLNATRKALLGTLPLTLRLFKRAPESLHARCNALFFKTRSAAQLFQPARLIGGLAASD</sequence>
<dbReference type="EMBL" id="PYSV01000019">
    <property type="protein sequence ID" value="PTA66800.1"/>
    <property type="molecule type" value="Genomic_DNA"/>
</dbReference>
<dbReference type="AlphaFoldDB" id="A0A2T3W4I0"/>
<gene>
    <name evidence="2" type="ORF">C8263_15780</name>
</gene>